<gene>
    <name evidence="2" type="ORF">LTRI10_LOCUS47579</name>
</gene>
<evidence type="ECO:0000313" key="2">
    <source>
        <dbReference type="EMBL" id="CAL1407947.1"/>
    </source>
</evidence>
<feature type="region of interest" description="Disordered" evidence="1">
    <location>
        <begin position="1"/>
        <end position="57"/>
    </location>
</feature>
<sequence length="112" mass="12131">MRKSPKFHLGRGPRKPSMQMENGALPRPESQTPSHQRSKKLGRKGDREEGRVNRATGGVLAAASQFVGQHYENACDAGRQGAPKKARDASVVVLPRHADSGKKVEQAGMCKS</sequence>
<name>A0AAV2GCM4_9ROSI</name>
<feature type="compositionally biased region" description="Basic residues" evidence="1">
    <location>
        <begin position="1"/>
        <end position="14"/>
    </location>
</feature>
<feature type="compositionally biased region" description="Basic and acidic residues" evidence="1">
    <location>
        <begin position="43"/>
        <end position="52"/>
    </location>
</feature>
<proteinExistence type="predicted"/>
<reference evidence="2 3" key="1">
    <citation type="submission" date="2024-04" db="EMBL/GenBank/DDBJ databases">
        <authorList>
            <person name="Fracassetti M."/>
        </authorList>
    </citation>
    <scope>NUCLEOTIDE SEQUENCE [LARGE SCALE GENOMIC DNA]</scope>
</reference>
<evidence type="ECO:0000256" key="1">
    <source>
        <dbReference type="SAM" id="MobiDB-lite"/>
    </source>
</evidence>
<accession>A0AAV2GCM4</accession>
<dbReference type="EMBL" id="OZ034821">
    <property type="protein sequence ID" value="CAL1407947.1"/>
    <property type="molecule type" value="Genomic_DNA"/>
</dbReference>
<keyword evidence="3" id="KW-1185">Reference proteome</keyword>
<dbReference type="AlphaFoldDB" id="A0AAV2GCM4"/>
<protein>
    <submittedName>
        <fullName evidence="2">Uncharacterized protein</fullName>
    </submittedName>
</protein>
<organism evidence="2 3">
    <name type="scientific">Linum trigynum</name>
    <dbReference type="NCBI Taxonomy" id="586398"/>
    <lineage>
        <taxon>Eukaryota</taxon>
        <taxon>Viridiplantae</taxon>
        <taxon>Streptophyta</taxon>
        <taxon>Embryophyta</taxon>
        <taxon>Tracheophyta</taxon>
        <taxon>Spermatophyta</taxon>
        <taxon>Magnoliopsida</taxon>
        <taxon>eudicotyledons</taxon>
        <taxon>Gunneridae</taxon>
        <taxon>Pentapetalae</taxon>
        <taxon>rosids</taxon>
        <taxon>fabids</taxon>
        <taxon>Malpighiales</taxon>
        <taxon>Linaceae</taxon>
        <taxon>Linum</taxon>
    </lineage>
</organism>
<evidence type="ECO:0000313" key="3">
    <source>
        <dbReference type="Proteomes" id="UP001497516"/>
    </source>
</evidence>
<dbReference type="Proteomes" id="UP001497516">
    <property type="component" value="Chromosome 8"/>
</dbReference>